<sequence>MKKILAAAALATMLLPSASFAATVLFPSAAPVAQITIPDAWNPEETDSGIQASSDDGAIYLSIDVASAETTDKVIEDVFSFLGENGVTVDPATQKQSEDTFNGMKMINLDWSGKDKDGAVSIGVSLVAPKPDKLLVITYWGTKGEQEKHGPELVALINSLKPAK</sequence>
<feature type="chain" id="PRO_5001656233" evidence="1">
    <location>
        <begin position="22"/>
        <end position="164"/>
    </location>
</feature>
<keyword evidence="2" id="KW-0808">Transferase</keyword>
<dbReference type="GeneID" id="24256721"/>
<name>A0A068SNP4_NEOGA</name>
<dbReference type="OrthoDB" id="8288922at2"/>
<dbReference type="GO" id="GO:0016301">
    <property type="term" value="F:kinase activity"/>
    <property type="evidence" value="ECO:0007669"/>
    <property type="project" value="UniProtKB-KW"/>
</dbReference>
<evidence type="ECO:0000313" key="2">
    <source>
        <dbReference type="EMBL" id="CDN47469.1"/>
    </source>
</evidence>
<dbReference type="KEGG" id="ngg:RG540_CH12880"/>
<proteinExistence type="predicted"/>
<keyword evidence="2" id="KW-0418">Kinase</keyword>
<protein>
    <submittedName>
        <fullName evidence="2">Two component sensor kinase</fullName>
    </submittedName>
</protein>
<dbReference type="PATRIC" id="fig|1028800.3.peg.1300"/>
<keyword evidence="1" id="KW-0732">Signal</keyword>
<gene>
    <name evidence="2" type="ORF">RG540_CH12880</name>
</gene>
<dbReference type="AlphaFoldDB" id="A0A068SNP4"/>
<dbReference type="RefSeq" id="WP_038585817.1">
    <property type="nucleotide sequence ID" value="NZ_HG938353.1"/>
</dbReference>
<evidence type="ECO:0000256" key="1">
    <source>
        <dbReference type="SAM" id="SignalP"/>
    </source>
</evidence>
<reference evidence="3" key="1">
    <citation type="journal article" date="2014" name="BMC Genomics">
        <title>Genome sequencing of two Neorhizobium galegae strains reveals a noeT gene responsible for the unusual acetylation of the nodulation factors.</title>
        <authorList>
            <person name="Osterman J."/>
            <person name="Marsh J."/>
            <person name="Laine P.K."/>
            <person name="Zeng Z."/>
            <person name="Alatalo E."/>
            <person name="Sullivan J.T."/>
            <person name="Young J.P."/>
            <person name="Thomas-Oates J."/>
            <person name="Paulin L."/>
            <person name="Lindstrom K."/>
        </authorList>
    </citation>
    <scope>NUCLEOTIDE SEQUENCE [LARGE SCALE GENOMIC DNA]</scope>
    <source>
        <strain evidence="3">HAMBI 540</strain>
    </source>
</reference>
<dbReference type="EMBL" id="HG938353">
    <property type="protein sequence ID" value="CDN47469.1"/>
    <property type="molecule type" value="Genomic_DNA"/>
</dbReference>
<keyword evidence="3" id="KW-1185">Reference proteome</keyword>
<evidence type="ECO:0000313" key="3">
    <source>
        <dbReference type="Proteomes" id="UP000028181"/>
    </source>
</evidence>
<dbReference type="eggNOG" id="ENOG5033P3H">
    <property type="taxonomic scope" value="Bacteria"/>
</dbReference>
<dbReference type="HOGENOM" id="CLU_1609070_0_0_5"/>
<accession>A0A068SNP4</accession>
<feature type="signal peptide" evidence="1">
    <location>
        <begin position="1"/>
        <end position="21"/>
    </location>
</feature>
<dbReference type="Proteomes" id="UP000028181">
    <property type="component" value="Chromosome I"/>
</dbReference>
<organism evidence="2 3">
    <name type="scientific">Neorhizobium galegae bv. orientalis str. HAMBI 540</name>
    <dbReference type="NCBI Taxonomy" id="1028800"/>
    <lineage>
        <taxon>Bacteria</taxon>
        <taxon>Pseudomonadati</taxon>
        <taxon>Pseudomonadota</taxon>
        <taxon>Alphaproteobacteria</taxon>
        <taxon>Hyphomicrobiales</taxon>
        <taxon>Rhizobiaceae</taxon>
        <taxon>Rhizobium/Agrobacterium group</taxon>
        <taxon>Neorhizobium</taxon>
    </lineage>
</organism>